<dbReference type="InterPro" id="IPR007197">
    <property type="entry name" value="rSAM"/>
</dbReference>
<dbReference type="Pfam" id="PF13186">
    <property type="entry name" value="SPASM"/>
    <property type="match status" value="1"/>
</dbReference>
<name>A0A1F4UT60_UNCKA</name>
<evidence type="ECO:0000256" key="4">
    <source>
        <dbReference type="ARBA" id="ARBA00023004"/>
    </source>
</evidence>
<dbReference type="SUPFAM" id="SSF102114">
    <property type="entry name" value="Radical SAM enzymes"/>
    <property type="match status" value="1"/>
</dbReference>
<dbReference type="Gene3D" id="3.20.20.70">
    <property type="entry name" value="Aldolase class I"/>
    <property type="match status" value="1"/>
</dbReference>
<dbReference type="AlphaFoldDB" id="A0A1F4UT60"/>
<evidence type="ECO:0000259" key="8">
    <source>
        <dbReference type="Pfam" id="PF13186"/>
    </source>
</evidence>
<sequence length="338" mass="38771">MHAFPKMEVATVEATQRNLVAMGYNRIRLVFHGGEPLLRGLPFYQQVVEMQARLRQEFPDVMVENGIQSNLKRLTPEWCEFFKQHRFSVGTSLDGWRELHNYYRQYPDGSGTFDDVMRGLEMAKEYGILGGYIAVITDQTLKQDPKAYFDYLVSINPKVELSPCWEMGSPDNKPPYVLEPRDFLNFLKATFDVWLARDDPKLEVRLLHGFMQALLGGRDMTCSFKGNCRDFLAIEADGSVYPCGKFAGIPEFYLGNINTQPLAEVLANPIYATWLANRTDMPPKCQACPWVKTCFNGCTYERYMGNGQFAEVSPLCDVWTGMFEYTDQRIKELQAQMV</sequence>
<dbReference type="PANTHER" id="PTHR43273">
    <property type="entry name" value="ANAEROBIC SULFATASE-MATURATING ENZYME HOMOLOG ASLB-RELATED"/>
    <property type="match status" value="1"/>
</dbReference>
<keyword evidence="2" id="KW-0949">S-adenosyl-L-methionine</keyword>
<accession>A0A1F4UT60</accession>
<evidence type="ECO:0000313" key="10">
    <source>
        <dbReference type="Proteomes" id="UP000177371"/>
    </source>
</evidence>
<dbReference type="InterPro" id="IPR058240">
    <property type="entry name" value="rSAM_sf"/>
</dbReference>
<dbReference type="GO" id="GO:0016491">
    <property type="term" value="F:oxidoreductase activity"/>
    <property type="evidence" value="ECO:0007669"/>
    <property type="project" value="InterPro"/>
</dbReference>
<protein>
    <submittedName>
        <fullName evidence="9">Uncharacterized protein</fullName>
    </submittedName>
</protein>
<comment type="caution">
    <text evidence="9">The sequence shown here is derived from an EMBL/GenBank/DDBJ whole genome shotgun (WGS) entry which is preliminary data.</text>
</comment>
<comment type="similarity">
    <text evidence="6">Belongs to the radical SAM superfamily. Anaerobic sulfatase-maturating enzyme family.</text>
</comment>
<dbReference type="PANTHER" id="PTHR43273:SF3">
    <property type="entry name" value="ANAEROBIC SULFATASE-MATURATING ENZYME HOMOLOG ASLB-RELATED"/>
    <property type="match status" value="1"/>
</dbReference>
<dbReference type="GO" id="GO:0051536">
    <property type="term" value="F:iron-sulfur cluster binding"/>
    <property type="evidence" value="ECO:0007669"/>
    <property type="project" value="UniProtKB-KW"/>
</dbReference>
<evidence type="ECO:0000259" key="7">
    <source>
        <dbReference type="Pfam" id="PF04055"/>
    </source>
</evidence>
<dbReference type="InterPro" id="IPR023867">
    <property type="entry name" value="Sulphatase_maturase_rSAM"/>
</dbReference>
<keyword evidence="5" id="KW-0411">Iron-sulfur</keyword>
<evidence type="ECO:0000313" key="9">
    <source>
        <dbReference type="EMBL" id="OGC48129.1"/>
    </source>
</evidence>
<feature type="domain" description="4Fe4S-binding SPASM" evidence="8">
    <location>
        <begin position="229"/>
        <end position="289"/>
    </location>
</feature>
<feature type="domain" description="Radical SAM core" evidence="7">
    <location>
        <begin position="7"/>
        <end position="136"/>
    </location>
</feature>
<gene>
    <name evidence="9" type="ORF">A2W32_04680</name>
</gene>
<dbReference type="InterPro" id="IPR013785">
    <property type="entry name" value="Aldolase_TIM"/>
</dbReference>
<keyword evidence="4" id="KW-0408">Iron</keyword>
<dbReference type="NCBIfam" id="TIGR04085">
    <property type="entry name" value="rSAM_more_4Fe4S"/>
    <property type="match status" value="1"/>
</dbReference>
<dbReference type="InterPro" id="IPR023885">
    <property type="entry name" value="4Fe4S-binding_SPASM_dom"/>
</dbReference>
<evidence type="ECO:0000256" key="2">
    <source>
        <dbReference type="ARBA" id="ARBA00022691"/>
    </source>
</evidence>
<dbReference type="Proteomes" id="UP000177371">
    <property type="component" value="Unassembled WGS sequence"/>
</dbReference>
<proteinExistence type="inferred from homology"/>
<reference evidence="9 10" key="1">
    <citation type="journal article" date="2016" name="Nat. Commun.">
        <title>Thousands of microbial genomes shed light on interconnected biogeochemical processes in an aquifer system.</title>
        <authorList>
            <person name="Anantharaman K."/>
            <person name="Brown C.T."/>
            <person name="Hug L.A."/>
            <person name="Sharon I."/>
            <person name="Castelle C.J."/>
            <person name="Probst A.J."/>
            <person name="Thomas B.C."/>
            <person name="Singh A."/>
            <person name="Wilkins M.J."/>
            <person name="Karaoz U."/>
            <person name="Brodie E.L."/>
            <person name="Williams K.H."/>
            <person name="Hubbard S.S."/>
            <person name="Banfield J.F."/>
        </authorList>
    </citation>
    <scope>NUCLEOTIDE SEQUENCE [LARGE SCALE GENOMIC DNA]</scope>
</reference>
<dbReference type="Pfam" id="PF04055">
    <property type="entry name" value="Radical_SAM"/>
    <property type="match status" value="1"/>
</dbReference>
<keyword evidence="3" id="KW-0479">Metal-binding</keyword>
<organism evidence="9 10">
    <name type="scientific">candidate division WWE3 bacterium RBG_16_37_10</name>
    <dbReference type="NCBI Taxonomy" id="1802610"/>
    <lineage>
        <taxon>Bacteria</taxon>
        <taxon>Katanobacteria</taxon>
    </lineage>
</organism>
<evidence type="ECO:0000256" key="1">
    <source>
        <dbReference type="ARBA" id="ARBA00001966"/>
    </source>
</evidence>
<evidence type="ECO:0000256" key="3">
    <source>
        <dbReference type="ARBA" id="ARBA00022723"/>
    </source>
</evidence>
<comment type="cofactor">
    <cofactor evidence="1">
        <name>[4Fe-4S] cluster</name>
        <dbReference type="ChEBI" id="CHEBI:49883"/>
    </cofactor>
</comment>
<evidence type="ECO:0000256" key="5">
    <source>
        <dbReference type="ARBA" id="ARBA00023014"/>
    </source>
</evidence>
<dbReference type="EMBL" id="MEUT01000075">
    <property type="protein sequence ID" value="OGC48129.1"/>
    <property type="molecule type" value="Genomic_DNA"/>
</dbReference>
<dbReference type="GO" id="GO:0046872">
    <property type="term" value="F:metal ion binding"/>
    <property type="evidence" value="ECO:0007669"/>
    <property type="project" value="UniProtKB-KW"/>
</dbReference>
<evidence type="ECO:0000256" key="6">
    <source>
        <dbReference type="ARBA" id="ARBA00023601"/>
    </source>
</evidence>